<protein>
    <submittedName>
        <fullName evidence="2">Peptidylprolyl isomerase</fullName>
    </submittedName>
</protein>
<accession>A0ABY8NFR0</accession>
<name>A0ABY8NFR0_9GAMM</name>
<evidence type="ECO:0000313" key="3">
    <source>
        <dbReference type="Proteomes" id="UP001236500"/>
    </source>
</evidence>
<keyword evidence="3" id="KW-1185">Reference proteome</keyword>
<evidence type="ECO:0000313" key="2">
    <source>
        <dbReference type="EMBL" id="WGL17638.1"/>
    </source>
</evidence>
<dbReference type="EMBL" id="CP118605">
    <property type="protein sequence ID" value="WGL17638.1"/>
    <property type="molecule type" value="Genomic_DNA"/>
</dbReference>
<dbReference type="RefSeq" id="WP_280321539.1">
    <property type="nucleotide sequence ID" value="NZ_CP118605.1"/>
</dbReference>
<gene>
    <name evidence="2" type="ORF">PVT68_04925</name>
</gene>
<organism evidence="2 3">
    <name type="scientific">Microbulbifer bruguierae</name>
    <dbReference type="NCBI Taxonomy" id="3029061"/>
    <lineage>
        <taxon>Bacteria</taxon>
        <taxon>Pseudomonadati</taxon>
        <taxon>Pseudomonadota</taxon>
        <taxon>Gammaproteobacteria</taxon>
        <taxon>Cellvibrionales</taxon>
        <taxon>Microbulbiferaceae</taxon>
        <taxon>Microbulbifer</taxon>
    </lineage>
</organism>
<keyword evidence="2" id="KW-0413">Isomerase</keyword>
<dbReference type="Proteomes" id="UP001236500">
    <property type="component" value="Chromosome"/>
</dbReference>
<dbReference type="InterPro" id="IPR000297">
    <property type="entry name" value="PPIase_PpiC"/>
</dbReference>
<dbReference type="GO" id="GO:0016853">
    <property type="term" value="F:isomerase activity"/>
    <property type="evidence" value="ECO:0007669"/>
    <property type="project" value="UniProtKB-KW"/>
</dbReference>
<sequence>MAIKSLKKVPLLRDPLLHFALIGGLLFAIDSLFNTEGGSAEDIVITPSGVEHLASVFERNWQRPPNREEMQKLVDNYVREEVLYREALKLGLEADDTVIRRRLRLKMEFFARDLVDGVEPAPEVLVQFFHDNHARYRVPARVSFRQILFGSDHRAAPAEDARKLLATLSSGAVTDGEGDSHLLPRQFAQASAEEVDKQLGEGFAEQLEPQPQGKWVGPIRSEYGEHLVFIDAYQRAANAAFASVRSQVLRDWQAERHSDMLERQYQLLREHYRVRMEGSVGDPRDDSASAREVVGR</sequence>
<reference evidence="2 3" key="1">
    <citation type="submission" date="2023-02" db="EMBL/GenBank/DDBJ databases">
        <title>Description and genomic characterization of Microbulbifer bruguierae sp. nov., isolated from the sediment of mangrove plant Bruguiera sexangula.</title>
        <authorList>
            <person name="Long M."/>
        </authorList>
    </citation>
    <scope>NUCLEOTIDE SEQUENCE [LARGE SCALE GENOMIC DNA]</scope>
    <source>
        <strain evidence="2 3">H12</strain>
    </source>
</reference>
<dbReference type="Pfam" id="PF13145">
    <property type="entry name" value="Rotamase_2"/>
    <property type="match status" value="1"/>
</dbReference>
<feature type="domain" description="PpiC" evidence="1">
    <location>
        <begin position="122"/>
        <end position="245"/>
    </location>
</feature>
<proteinExistence type="predicted"/>
<evidence type="ECO:0000259" key="1">
    <source>
        <dbReference type="Pfam" id="PF13145"/>
    </source>
</evidence>